<dbReference type="InterPro" id="IPR007365">
    <property type="entry name" value="TFR-like_dimer_dom"/>
</dbReference>
<dbReference type="SUPFAM" id="SSF53187">
    <property type="entry name" value="Zn-dependent exopeptidases"/>
    <property type="match status" value="1"/>
</dbReference>
<evidence type="ECO:0000259" key="4">
    <source>
        <dbReference type="Pfam" id="PF04253"/>
    </source>
</evidence>
<feature type="chain" id="PRO_5043403105" evidence="2">
    <location>
        <begin position="23"/>
        <end position="783"/>
    </location>
</feature>
<evidence type="ECO:0000259" key="5">
    <source>
        <dbReference type="Pfam" id="PF04389"/>
    </source>
</evidence>
<evidence type="ECO:0000313" key="6">
    <source>
        <dbReference type="EMBL" id="XBH01035.1"/>
    </source>
</evidence>
<evidence type="ECO:0000256" key="1">
    <source>
        <dbReference type="ARBA" id="ARBA00005634"/>
    </source>
</evidence>
<protein>
    <submittedName>
        <fullName evidence="6">M28 family metallopeptidase</fullName>
    </submittedName>
</protein>
<evidence type="ECO:0000259" key="3">
    <source>
        <dbReference type="Pfam" id="PF02225"/>
    </source>
</evidence>
<dbReference type="RefSeq" id="WP_406693720.1">
    <property type="nucleotide sequence ID" value="NZ_CP155447.1"/>
</dbReference>
<reference evidence="6" key="1">
    <citation type="submission" date="2024-05" db="EMBL/GenBank/DDBJ databases">
        <title>Planctomycetes of the genus Singulisphaera possess chitinolytic capabilities.</title>
        <authorList>
            <person name="Ivanova A."/>
        </authorList>
    </citation>
    <scope>NUCLEOTIDE SEQUENCE</scope>
    <source>
        <strain evidence="6">Ch08T</strain>
    </source>
</reference>
<dbReference type="CDD" id="cd02121">
    <property type="entry name" value="PA_GCPII_like"/>
    <property type="match status" value="1"/>
</dbReference>
<dbReference type="InterPro" id="IPR007484">
    <property type="entry name" value="Peptidase_M28"/>
</dbReference>
<dbReference type="InterPro" id="IPR046450">
    <property type="entry name" value="PA_dom_sf"/>
</dbReference>
<comment type="similarity">
    <text evidence="1">Belongs to the peptidase M28 family. M28B subfamily.</text>
</comment>
<dbReference type="Gene3D" id="3.40.630.10">
    <property type="entry name" value="Zn peptidases"/>
    <property type="match status" value="1"/>
</dbReference>
<organism evidence="6">
    <name type="scientific">Singulisphaera sp. Ch08</name>
    <dbReference type="NCBI Taxonomy" id="3120278"/>
    <lineage>
        <taxon>Bacteria</taxon>
        <taxon>Pseudomonadati</taxon>
        <taxon>Planctomycetota</taxon>
        <taxon>Planctomycetia</taxon>
        <taxon>Isosphaerales</taxon>
        <taxon>Isosphaeraceae</taxon>
        <taxon>Singulisphaera</taxon>
    </lineage>
</organism>
<dbReference type="Gene3D" id="3.50.30.30">
    <property type="match status" value="1"/>
</dbReference>
<dbReference type="InterPro" id="IPR003137">
    <property type="entry name" value="PA_domain"/>
</dbReference>
<dbReference type="Pfam" id="PF04389">
    <property type="entry name" value="Peptidase_M28"/>
    <property type="match status" value="1"/>
</dbReference>
<name>A0AAU7C7D0_9BACT</name>
<dbReference type="FunFam" id="3.40.630.10:FF:000101">
    <property type="entry name" value="N-acetylated alpha-linked acidic dipeptidase like 1"/>
    <property type="match status" value="1"/>
</dbReference>
<dbReference type="InterPro" id="IPR039373">
    <property type="entry name" value="Peptidase_M28B"/>
</dbReference>
<dbReference type="EMBL" id="CP155447">
    <property type="protein sequence ID" value="XBH01035.1"/>
    <property type="molecule type" value="Genomic_DNA"/>
</dbReference>
<evidence type="ECO:0000256" key="2">
    <source>
        <dbReference type="SAM" id="SignalP"/>
    </source>
</evidence>
<proteinExistence type="inferred from homology"/>
<sequence>MLRRTTQAVLGAVAIVMASGLAGFGQDQDRTHPSLGFSPARRAIEVEAEARALAIPTPAHARTWLRTLTEEPHVAGTPADHKTALFVRDKLQEWGWDASIVEYEVLLNYPDNARLGNGDVIGTSLELVRPNRQKLPVVEAFVKADKDSVSEKAFPAFHGYGVSGTANSQVVYANYARPEDFETLEKMGIEVRGKIVLARYGEIFRGLKVRNAQKRGAVGLLIYSDPADDGYAKGDVYPDGPFRPGSAIQRGSVQFLSLGPGDPSTPHGPSIKGAKRLPIDPRNGFPLNTNLNRAAESWEKETGLVRDDYFASIPALPISYDAARPILEALAGDNVPTGWQGGLPFAYHVGPGPAEVSFSTTMNYKVRPIWNVIAKLKGEVEPDRWVLVGNHRDAWVYGAVDPSSGSAATLEMCRALGTAVKNGWKPRRTIVYASWDAEEYGLVGSTEWAEEHEKTLDEKAVLMLNVDSAVAGTELDVDGVPSLRDLLLDSADAVTDVRTGRSLRKTWVEKRRARWVSQVPVDLSSLEAEKDSPQGGSAAPRFSPQMDPLGSGSDYTAFLDHLGIPAIDIGFGGRYGVYHSVYDNFHWMESQGDPEFLTHTMAARLYTVLVMRAAAANVVPLTFTPYAESLGEHLDELRRMVERKARISSADPSKPPFQFRGVAGLSQSIARFAAQAKSLDHQAAEVAADEGATAERLSRLNDALSRVERAFLLKDGLPDRPWFKHSVFAPGITTGYACWPFPGVRQAIATSNAEMLATQVSALVERIDAATAAMKSAESAAKP</sequence>
<dbReference type="Gene3D" id="1.20.930.40">
    <property type="entry name" value="Transferrin receptor-like, dimerisation domain"/>
    <property type="match status" value="1"/>
</dbReference>
<dbReference type="SUPFAM" id="SSF52025">
    <property type="entry name" value="PA domain"/>
    <property type="match status" value="1"/>
</dbReference>
<dbReference type="PANTHER" id="PTHR10404:SF46">
    <property type="entry name" value="VACUOLAR PROTEIN SORTING-ASSOCIATED PROTEIN 70"/>
    <property type="match status" value="1"/>
</dbReference>
<feature type="domain" description="PA" evidence="3">
    <location>
        <begin position="170"/>
        <end position="253"/>
    </location>
</feature>
<dbReference type="GO" id="GO:0004180">
    <property type="term" value="F:carboxypeptidase activity"/>
    <property type="evidence" value="ECO:0007669"/>
    <property type="project" value="TreeGrafter"/>
</dbReference>
<keyword evidence="2" id="KW-0732">Signal</keyword>
<dbReference type="Pfam" id="PF02225">
    <property type="entry name" value="PA"/>
    <property type="match status" value="1"/>
</dbReference>
<dbReference type="AlphaFoldDB" id="A0AAU7C7D0"/>
<accession>A0AAU7C7D0</accession>
<gene>
    <name evidence="6" type="ORF">V5E97_22050</name>
</gene>
<feature type="signal peptide" evidence="2">
    <location>
        <begin position="1"/>
        <end position="22"/>
    </location>
</feature>
<dbReference type="SUPFAM" id="SSF47672">
    <property type="entry name" value="Transferrin receptor-like dimerisation domain"/>
    <property type="match status" value="1"/>
</dbReference>
<feature type="domain" description="Transferrin receptor-like dimerisation" evidence="4">
    <location>
        <begin position="664"/>
        <end position="774"/>
    </location>
</feature>
<dbReference type="PANTHER" id="PTHR10404">
    <property type="entry name" value="N-ACETYLATED-ALPHA-LINKED ACIDIC DIPEPTIDASE"/>
    <property type="match status" value="1"/>
</dbReference>
<feature type="domain" description="Peptidase M28" evidence="5">
    <location>
        <begin position="371"/>
        <end position="472"/>
    </location>
</feature>
<dbReference type="Pfam" id="PF04253">
    <property type="entry name" value="TFR_dimer"/>
    <property type="match status" value="1"/>
</dbReference>
<dbReference type="CDD" id="cd08022">
    <property type="entry name" value="M28_PSMA_like"/>
    <property type="match status" value="1"/>
</dbReference>
<dbReference type="InterPro" id="IPR036757">
    <property type="entry name" value="TFR-like_dimer_dom_sf"/>
</dbReference>